<dbReference type="Proteomes" id="UP000558958">
    <property type="component" value="Unassembled WGS sequence"/>
</dbReference>
<dbReference type="Pfam" id="PF00429">
    <property type="entry name" value="TLV_coat"/>
    <property type="match status" value="1"/>
</dbReference>
<keyword evidence="1" id="KW-0472">Membrane</keyword>
<sequence>KKRLCSVHEKRLDKVNRNWVIPPEGGWWICSKTSLTPCVSLKVFNASRDYCIQVRVIPRVLYHPENRMHDYWVKENHNIIKREPITAITIATFLGLGAIGAGTGIASLTQQSQGFSSLRAAVDEDLERIEESILHLEKSLTSLSEVVLQNRKRLDLLFLQQGGLCAALGEECCFYADHTGVVRDSLAKVREGIEKRKREKETQQGRWFNQFPWLTTLISTITGPLVIILLILTSGSCILNKVINLVKSRLEAAHLMTLQRHNQVEETGIDASEYLLREDPTLQAARETVARFDQQIKNW</sequence>
<name>A0A7K8YVH3_9PASS</name>
<gene>
    <name evidence="2" type="primary">Fv4</name>
    <name evidence="2" type="ORF">SAKLUC_R15313</name>
</gene>
<reference evidence="2 3" key="1">
    <citation type="submission" date="2019-09" db="EMBL/GenBank/DDBJ databases">
        <title>Bird 10,000 Genomes (B10K) Project - Family phase.</title>
        <authorList>
            <person name="Zhang G."/>
        </authorList>
    </citation>
    <scope>NUCLEOTIDE SEQUENCE [LARGE SCALE GENOMIC DNA]</scope>
    <source>
        <strain evidence="2">B10K-DU-001-06</strain>
        <tissue evidence="2">Muscle</tissue>
    </source>
</reference>
<evidence type="ECO:0000256" key="1">
    <source>
        <dbReference type="SAM" id="Phobius"/>
    </source>
</evidence>
<keyword evidence="1" id="KW-1133">Transmembrane helix</keyword>
<protein>
    <submittedName>
        <fullName evidence="2">ENV2 protein</fullName>
    </submittedName>
</protein>
<evidence type="ECO:0000313" key="3">
    <source>
        <dbReference type="Proteomes" id="UP000558958"/>
    </source>
</evidence>
<feature type="non-terminal residue" evidence="2">
    <location>
        <position position="299"/>
    </location>
</feature>
<dbReference type="InterPro" id="IPR018154">
    <property type="entry name" value="TLV/ENV_coat_polyprotein"/>
</dbReference>
<dbReference type="Gene3D" id="1.10.287.210">
    <property type="match status" value="1"/>
</dbReference>
<evidence type="ECO:0000313" key="2">
    <source>
        <dbReference type="EMBL" id="NXG06589.1"/>
    </source>
</evidence>
<dbReference type="AlphaFoldDB" id="A0A7K8YVH3"/>
<dbReference type="PANTHER" id="PTHR10424:SF82">
    <property type="entry name" value="ENVELOPE GLYCOPROTEIN-RELATED"/>
    <property type="match status" value="1"/>
</dbReference>
<comment type="caution">
    <text evidence="2">The sequence shown here is derived from an EMBL/GenBank/DDBJ whole genome shotgun (WGS) entry which is preliminary data.</text>
</comment>
<feature type="transmembrane region" description="Helical" evidence="1">
    <location>
        <begin position="217"/>
        <end position="239"/>
    </location>
</feature>
<feature type="non-terminal residue" evidence="2">
    <location>
        <position position="1"/>
    </location>
</feature>
<dbReference type="SUPFAM" id="SSF58069">
    <property type="entry name" value="Virus ectodomain"/>
    <property type="match status" value="1"/>
</dbReference>
<dbReference type="PANTHER" id="PTHR10424">
    <property type="entry name" value="VIRAL ENVELOPE PROTEIN"/>
    <property type="match status" value="1"/>
</dbReference>
<accession>A0A7K8YVH3</accession>
<organism evidence="2 3">
    <name type="scientific">Sakesphorus luctuosus</name>
    <dbReference type="NCBI Taxonomy" id="419690"/>
    <lineage>
        <taxon>Eukaryota</taxon>
        <taxon>Metazoa</taxon>
        <taxon>Chordata</taxon>
        <taxon>Craniata</taxon>
        <taxon>Vertebrata</taxon>
        <taxon>Euteleostomi</taxon>
        <taxon>Archelosauria</taxon>
        <taxon>Archosauria</taxon>
        <taxon>Dinosauria</taxon>
        <taxon>Saurischia</taxon>
        <taxon>Theropoda</taxon>
        <taxon>Coelurosauria</taxon>
        <taxon>Aves</taxon>
        <taxon>Neognathae</taxon>
        <taxon>Neoaves</taxon>
        <taxon>Telluraves</taxon>
        <taxon>Australaves</taxon>
        <taxon>Passeriformes</taxon>
        <taxon>Thamnophilidae</taxon>
        <taxon>Sakesphorus</taxon>
    </lineage>
</organism>
<feature type="transmembrane region" description="Helical" evidence="1">
    <location>
        <begin position="85"/>
        <end position="108"/>
    </location>
</feature>
<keyword evidence="3" id="KW-1185">Reference proteome</keyword>
<proteinExistence type="predicted"/>
<dbReference type="CDD" id="cd09851">
    <property type="entry name" value="HTLV-1-like_HR1-HR2"/>
    <property type="match status" value="1"/>
</dbReference>
<dbReference type="EMBL" id="VWZD01007691">
    <property type="protein sequence ID" value="NXG06589.1"/>
    <property type="molecule type" value="Genomic_DNA"/>
</dbReference>
<keyword evidence="1" id="KW-0812">Transmembrane</keyword>